<dbReference type="EMBL" id="MU006216">
    <property type="protein sequence ID" value="KAF2832905.1"/>
    <property type="molecule type" value="Genomic_DNA"/>
</dbReference>
<dbReference type="FunFam" id="3.30.160.60:FF:000446">
    <property type="entry name" value="Zinc finger protein"/>
    <property type="match status" value="1"/>
</dbReference>
<evidence type="ECO:0000256" key="5">
    <source>
        <dbReference type="ARBA" id="ARBA00022833"/>
    </source>
</evidence>
<feature type="domain" description="C2H2-type" evidence="9">
    <location>
        <begin position="564"/>
        <end position="591"/>
    </location>
</feature>
<dbReference type="PROSITE" id="PS50157">
    <property type="entry name" value="ZINC_FINGER_C2H2_2"/>
    <property type="match status" value="4"/>
</dbReference>
<dbReference type="OrthoDB" id="3437960at2759"/>
<dbReference type="AlphaFoldDB" id="A0A6A7AJY5"/>
<organism evidence="10 11">
    <name type="scientific">Ophiobolus disseminans</name>
    <dbReference type="NCBI Taxonomy" id="1469910"/>
    <lineage>
        <taxon>Eukaryota</taxon>
        <taxon>Fungi</taxon>
        <taxon>Dikarya</taxon>
        <taxon>Ascomycota</taxon>
        <taxon>Pezizomycotina</taxon>
        <taxon>Dothideomycetes</taxon>
        <taxon>Pleosporomycetidae</taxon>
        <taxon>Pleosporales</taxon>
        <taxon>Pleosporineae</taxon>
        <taxon>Phaeosphaeriaceae</taxon>
        <taxon>Ophiobolus</taxon>
    </lineage>
</organism>
<proteinExistence type="predicted"/>
<sequence length="663" mass="73009">MADSFPDHDSAFGDDDFFWFDNPMFATPAIAGTKRDAGGLTEDLSGPSLEHRVGSEHIDPSILCCDHCPEPCPETRGVRPSKRRASAQKVGAYHNLTAETHPIDADCQFPDDCFEKFCQECNLDAPCPPDCSVPVPCPADTECSTPDACYDPHCDPKEECADGCVDPDCTKLSCPEQPCFCQKCDTQPCPLGDPSNECHHAHTAPTTTGTVYCYDNAPCHFQEGYHGQDDGLSLIETYPCFSNTHGYMNTGDNTTHASSAPTPVLSHSNFTSLESAFTSEPSPGPSGYSNCFLGISGDHCHIDNSCCHGQKRACGECPSASPRQLDFWNSSIAQGNGLASNFMNFGLTSNPTSPVSNNSNLFGNGLNGPMLGFEDNSWMFVDPTLSSTFQPDMIGGNKLDFLTAAVQQDMLTPTSALRETVPKASLGESSDMQQHVCRWQHAPNVFCLAAFLSPSALHAHTKTAHVDNCSACFCHWDSCDASTKDFKQRSKLSRHLLGHCGHRPYACSYPSCTKSFATNQAKDNHERTHTGERPYICDRCGYTTTTHTQLQTHISALHEGKKPHKCRFCDFTCADSSNLSKHERTHQTLRPYRCPHVGCTFKPDCRWENLKRHLRRSAHCPELLLEGSDEYTSYREGVRREIEEWHRRNGDGGVGKGRRKGRA</sequence>
<keyword evidence="11" id="KW-1185">Reference proteome</keyword>
<evidence type="ECO:0000256" key="4">
    <source>
        <dbReference type="ARBA" id="ARBA00022771"/>
    </source>
</evidence>
<dbReference type="SUPFAM" id="SSF57667">
    <property type="entry name" value="beta-beta-alpha zinc fingers"/>
    <property type="match status" value="2"/>
</dbReference>
<dbReference type="InterPro" id="IPR036236">
    <property type="entry name" value="Znf_C2H2_sf"/>
</dbReference>
<keyword evidence="5" id="KW-0862">Zinc</keyword>
<protein>
    <recommendedName>
        <fullName evidence="9">C2H2-type domain-containing protein</fullName>
    </recommendedName>
</protein>
<evidence type="ECO:0000256" key="2">
    <source>
        <dbReference type="ARBA" id="ARBA00022723"/>
    </source>
</evidence>
<dbReference type="SMART" id="SM00355">
    <property type="entry name" value="ZnF_C2H2"/>
    <property type="match status" value="5"/>
</dbReference>
<dbReference type="PROSITE" id="PS00028">
    <property type="entry name" value="ZINC_FINGER_C2H2_1"/>
    <property type="match status" value="2"/>
</dbReference>
<evidence type="ECO:0000313" key="10">
    <source>
        <dbReference type="EMBL" id="KAF2832905.1"/>
    </source>
</evidence>
<dbReference type="GO" id="GO:0005634">
    <property type="term" value="C:nucleus"/>
    <property type="evidence" value="ECO:0007669"/>
    <property type="project" value="UniProtKB-SubCell"/>
</dbReference>
<evidence type="ECO:0000256" key="1">
    <source>
        <dbReference type="ARBA" id="ARBA00004123"/>
    </source>
</evidence>
<feature type="domain" description="C2H2-type" evidence="9">
    <location>
        <begin position="505"/>
        <end position="534"/>
    </location>
</feature>
<dbReference type="FunFam" id="3.30.160.60:FF:000614">
    <property type="entry name" value="Zinc finger protein 142"/>
    <property type="match status" value="1"/>
</dbReference>
<dbReference type="PANTHER" id="PTHR19818:SF139">
    <property type="entry name" value="PAIR-RULE PROTEIN ODD-PAIRED"/>
    <property type="match status" value="1"/>
</dbReference>
<dbReference type="InterPro" id="IPR050329">
    <property type="entry name" value="GLI_C2H2-zinc-finger"/>
</dbReference>
<dbReference type="PANTHER" id="PTHR19818">
    <property type="entry name" value="ZINC FINGER PROTEIN ZIC AND GLI"/>
    <property type="match status" value="1"/>
</dbReference>
<keyword evidence="2" id="KW-0479">Metal-binding</keyword>
<reference evidence="10" key="1">
    <citation type="journal article" date="2020" name="Stud. Mycol.">
        <title>101 Dothideomycetes genomes: a test case for predicting lifestyles and emergence of pathogens.</title>
        <authorList>
            <person name="Haridas S."/>
            <person name="Albert R."/>
            <person name="Binder M."/>
            <person name="Bloem J."/>
            <person name="Labutti K."/>
            <person name="Salamov A."/>
            <person name="Andreopoulos B."/>
            <person name="Baker S."/>
            <person name="Barry K."/>
            <person name="Bills G."/>
            <person name="Bluhm B."/>
            <person name="Cannon C."/>
            <person name="Castanera R."/>
            <person name="Culley D."/>
            <person name="Daum C."/>
            <person name="Ezra D."/>
            <person name="Gonzalez J."/>
            <person name="Henrissat B."/>
            <person name="Kuo A."/>
            <person name="Liang C."/>
            <person name="Lipzen A."/>
            <person name="Lutzoni F."/>
            <person name="Magnuson J."/>
            <person name="Mondo S."/>
            <person name="Nolan M."/>
            <person name="Ohm R."/>
            <person name="Pangilinan J."/>
            <person name="Park H.-J."/>
            <person name="Ramirez L."/>
            <person name="Alfaro M."/>
            <person name="Sun H."/>
            <person name="Tritt A."/>
            <person name="Yoshinaga Y."/>
            <person name="Zwiers L.-H."/>
            <person name="Turgeon B."/>
            <person name="Goodwin S."/>
            <person name="Spatafora J."/>
            <person name="Crous P."/>
            <person name="Grigoriev I."/>
        </authorList>
    </citation>
    <scope>NUCLEOTIDE SEQUENCE</scope>
    <source>
        <strain evidence="10">CBS 113818</strain>
    </source>
</reference>
<evidence type="ECO:0000256" key="3">
    <source>
        <dbReference type="ARBA" id="ARBA00022737"/>
    </source>
</evidence>
<keyword evidence="6" id="KW-0238">DNA-binding</keyword>
<gene>
    <name evidence="10" type="ORF">CC86DRAFT_277749</name>
</gene>
<dbReference type="FunFam" id="3.30.160.60:FF:000125">
    <property type="entry name" value="Putative zinc finger protein 143"/>
    <property type="match status" value="1"/>
</dbReference>
<comment type="subcellular location">
    <subcellularLocation>
        <location evidence="1">Nucleus</location>
    </subcellularLocation>
</comment>
<evidence type="ECO:0000313" key="11">
    <source>
        <dbReference type="Proteomes" id="UP000799424"/>
    </source>
</evidence>
<name>A0A6A7AJY5_9PLEO</name>
<dbReference type="GO" id="GO:0008270">
    <property type="term" value="F:zinc ion binding"/>
    <property type="evidence" value="ECO:0007669"/>
    <property type="project" value="UniProtKB-KW"/>
</dbReference>
<dbReference type="Gene3D" id="3.30.160.60">
    <property type="entry name" value="Classic Zinc Finger"/>
    <property type="match status" value="4"/>
</dbReference>
<keyword evidence="4 8" id="KW-0863">Zinc-finger</keyword>
<dbReference type="Proteomes" id="UP000799424">
    <property type="component" value="Unassembled WGS sequence"/>
</dbReference>
<dbReference type="GO" id="GO:0000981">
    <property type="term" value="F:DNA-binding transcription factor activity, RNA polymerase II-specific"/>
    <property type="evidence" value="ECO:0007669"/>
    <property type="project" value="TreeGrafter"/>
</dbReference>
<evidence type="ECO:0000256" key="7">
    <source>
        <dbReference type="ARBA" id="ARBA00023242"/>
    </source>
</evidence>
<dbReference type="InterPro" id="IPR013087">
    <property type="entry name" value="Znf_C2H2_type"/>
</dbReference>
<keyword evidence="3" id="KW-0677">Repeat</keyword>
<feature type="domain" description="C2H2-type" evidence="9">
    <location>
        <begin position="477"/>
        <end position="504"/>
    </location>
</feature>
<dbReference type="GO" id="GO:0000978">
    <property type="term" value="F:RNA polymerase II cis-regulatory region sequence-specific DNA binding"/>
    <property type="evidence" value="ECO:0007669"/>
    <property type="project" value="UniProtKB-ARBA"/>
</dbReference>
<keyword evidence="7" id="KW-0539">Nucleus</keyword>
<feature type="domain" description="C2H2-type" evidence="9">
    <location>
        <begin position="535"/>
        <end position="563"/>
    </location>
</feature>
<dbReference type="GO" id="GO:0045944">
    <property type="term" value="P:positive regulation of transcription by RNA polymerase II"/>
    <property type="evidence" value="ECO:0007669"/>
    <property type="project" value="UniProtKB-ARBA"/>
</dbReference>
<evidence type="ECO:0000256" key="8">
    <source>
        <dbReference type="PROSITE-ProRule" id="PRU00042"/>
    </source>
</evidence>
<evidence type="ECO:0000259" key="9">
    <source>
        <dbReference type="PROSITE" id="PS50157"/>
    </source>
</evidence>
<accession>A0A6A7AJY5</accession>
<evidence type="ECO:0000256" key="6">
    <source>
        <dbReference type="ARBA" id="ARBA00023125"/>
    </source>
</evidence>